<protein>
    <submittedName>
        <fullName evidence="1">Proteic killer suppression protein</fullName>
    </submittedName>
</protein>
<organism evidence="1 2">
    <name type="scientific">Mucilaginibacter gracilis</name>
    <dbReference type="NCBI Taxonomy" id="423350"/>
    <lineage>
        <taxon>Bacteria</taxon>
        <taxon>Pseudomonadati</taxon>
        <taxon>Bacteroidota</taxon>
        <taxon>Sphingobacteriia</taxon>
        <taxon>Sphingobacteriales</taxon>
        <taxon>Sphingobacteriaceae</taxon>
        <taxon>Mucilaginibacter</taxon>
    </lineage>
</organism>
<reference evidence="1 2" key="1">
    <citation type="submission" date="2018-10" db="EMBL/GenBank/DDBJ databases">
        <title>Genomic Encyclopedia of Archaeal and Bacterial Type Strains, Phase II (KMG-II): from individual species to whole genera.</title>
        <authorList>
            <person name="Goeker M."/>
        </authorList>
    </citation>
    <scope>NUCLEOTIDE SEQUENCE [LARGE SCALE GENOMIC DNA]</scope>
    <source>
        <strain evidence="1 2">DSM 18602</strain>
    </source>
</reference>
<dbReference type="EMBL" id="RBKU01000001">
    <property type="protein sequence ID" value="RKR80634.1"/>
    <property type="molecule type" value="Genomic_DNA"/>
</dbReference>
<evidence type="ECO:0000313" key="2">
    <source>
        <dbReference type="Proteomes" id="UP000268007"/>
    </source>
</evidence>
<keyword evidence="2" id="KW-1185">Reference proteome</keyword>
<dbReference type="Proteomes" id="UP000268007">
    <property type="component" value="Unassembled WGS sequence"/>
</dbReference>
<sequence>MDFQKQSVPLKKYYRKSVIKIIKMNISYRSNKIRKKLSSAAEIKKAYGTMAKKVQQRLDDIEASPNLKVLMQIPAANCHPLSGDMQGEWALDISGNHRLVFDINHEPVPQKETGGVDTLEVTDIRIIDTTDYH</sequence>
<dbReference type="InterPro" id="IPR035093">
    <property type="entry name" value="RelE/ParE_toxin_dom_sf"/>
</dbReference>
<dbReference type="Gene3D" id="3.30.2310.20">
    <property type="entry name" value="RelE-like"/>
    <property type="match status" value="1"/>
</dbReference>
<comment type="caution">
    <text evidence="1">The sequence shown here is derived from an EMBL/GenBank/DDBJ whole genome shotgun (WGS) entry which is preliminary data.</text>
</comment>
<proteinExistence type="predicted"/>
<evidence type="ECO:0000313" key="1">
    <source>
        <dbReference type="EMBL" id="RKR80634.1"/>
    </source>
</evidence>
<name>A0A495IX61_9SPHI</name>
<accession>A0A495IX61</accession>
<dbReference type="SUPFAM" id="SSF143011">
    <property type="entry name" value="RelE-like"/>
    <property type="match status" value="1"/>
</dbReference>
<gene>
    <name evidence="1" type="ORF">BDD43_0759</name>
</gene>
<dbReference type="AlphaFoldDB" id="A0A495IX61"/>